<dbReference type="GO" id="GO:0032259">
    <property type="term" value="P:methylation"/>
    <property type="evidence" value="ECO:0007669"/>
    <property type="project" value="UniProtKB-KW"/>
</dbReference>
<evidence type="ECO:0000256" key="3">
    <source>
        <dbReference type="ARBA" id="ARBA00022691"/>
    </source>
</evidence>
<dbReference type="GeneID" id="64362354"/>
<dbReference type="EMBL" id="FR871757">
    <property type="protein sequence ID" value="CCB80764.1"/>
    <property type="molecule type" value="Genomic_DNA"/>
</dbReference>
<dbReference type="GO" id="GO:1904047">
    <property type="term" value="F:S-adenosyl-L-methionine binding"/>
    <property type="evidence" value="ECO:0007669"/>
    <property type="project" value="TreeGrafter"/>
</dbReference>
<dbReference type="Proteomes" id="UP000008387">
    <property type="component" value="Chromosome"/>
</dbReference>
<dbReference type="SUPFAM" id="SSF53335">
    <property type="entry name" value="S-adenosyl-L-methionine-dependent methyltransferases"/>
    <property type="match status" value="1"/>
</dbReference>
<dbReference type="HOGENOM" id="CLU_117137_0_0_7"/>
<sequence>MPHLASKRIYFKAIARLTHRDFYKESKRLQRVIFANKDFEDFIKTYDTPQTFFYCDPPYIGSTDVYENIGGNTPFNLADHARLANTLKNIEGNFLLSINDHPLALELYSGFNIEQTKTIYGMRAGLSAVGVQELLISNYGGAKTLFD</sequence>
<dbReference type="GO" id="GO:0043565">
    <property type="term" value="F:sequence-specific DNA binding"/>
    <property type="evidence" value="ECO:0007669"/>
    <property type="project" value="TreeGrafter"/>
</dbReference>
<proteinExistence type="predicted"/>
<evidence type="ECO:0000313" key="5">
    <source>
        <dbReference type="Proteomes" id="UP000008387"/>
    </source>
</evidence>
<protein>
    <submittedName>
        <fullName evidence="4">DNA adenine methylase</fullName>
    </submittedName>
</protein>
<dbReference type="InterPro" id="IPR029063">
    <property type="entry name" value="SAM-dependent_MTases_sf"/>
</dbReference>
<reference evidence="4 5" key="1">
    <citation type="journal article" date="2011" name="J. Bacteriol.">
        <title>Genome sequence of Helicobacter bizzozeronii strain CIII-1, an isolate from human gastric mucosa.</title>
        <authorList>
            <person name="Schott T."/>
            <person name="Rossi M."/>
            <person name="Hanninen M.L."/>
        </authorList>
    </citation>
    <scope>NUCLEOTIDE SEQUENCE [LARGE SCALE GENOMIC DNA]</scope>
    <source>
        <strain evidence="4 5">CIII-1</strain>
    </source>
</reference>
<dbReference type="InterPro" id="IPR012327">
    <property type="entry name" value="MeTrfase_D12"/>
</dbReference>
<accession>F8KPN4</accession>
<organism evidence="4 5">
    <name type="scientific">Helicobacter bizzozeronii (strain CIII-1)</name>
    <dbReference type="NCBI Taxonomy" id="1002804"/>
    <lineage>
        <taxon>Bacteria</taxon>
        <taxon>Pseudomonadati</taxon>
        <taxon>Campylobacterota</taxon>
        <taxon>Epsilonproteobacteria</taxon>
        <taxon>Campylobacterales</taxon>
        <taxon>Helicobacteraceae</taxon>
        <taxon>Helicobacter</taxon>
    </lineage>
</organism>
<dbReference type="STRING" id="1002804.HBZC1_17780"/>
<dbReference type="Pfam" id="PF02086">
    <property type="entry name" value="MethyltransfD12"/>
    <property type="match status" value="1"/>
</dbReference>
<keyword evidence="1 4" id="KW-0489">Methyltransferase</keyword>
<dbReference type="GO" id="GO:0006298">
    <property type="term" value="P:mismatch repair"/>
    <property type="evidence" value="ECO:0007669"/>
    <property type="project" value="TreeGrafter"/>
</dbReference>
<dbReference type="KEGG" id="hbi:HBZC1_17780"/>
<dbReference type="PANTHER" id="PTHR30481">
    <property type="entry name" value="DNA ADENINE METHYLASE"/>
    <property type="match status" value="1"/>
</dbReference>
<evidence type="ECO:0000256" key="1">
    <source>
        <dbReference type="ARBA" id="ARBA00022603"/>
    </source>
</evidence>
<evidence type="ECO:0000256" key="2">
    <source>
        <dbReference type="ARBA" id="ARBA00022679"/>
    </source>
</evidence>
<evidence type="ECO:0000313" key="4">
    <source>
        <dbReference type="EMBL" id="CCB80764.1"/>
    </source>
</evidence>
<keyword evidence="5" id="KW-1185">Reference proteome</keyword>
<dbReference type="Gene3D" id="3.40.50.150">
    <property type="entry name" value="Vaccinia Virus protein VP39"/>
    <property type="match status" value="1"/>
</dbReference>
<name>F8KPN4_HELBC</name>
<dbReference type="GO" id="GO:0009307">
    <property type="term" value="P:DNA restriction-modification system"/>
    <property type="evidence" value="ECO:0007669"/>
    <property type="project" value="InterPro"/>
</dbReference>
<keyword evidence="2" id="KW-0808">Transferase</keyword>
<dbReference type="GO" id="GO:0009007">
    <property type="term" value="F:site-specific DNA-methyltransferase (adenine-specific) activity"/>
    <property type="evidence" value="ECO:0007669"/>
    <property type="project" value="UniProtKB-EC"/>
</dbReference>
<dbReference type="AlphaFoldDB" id="F8KPN4"/>
<gene>
    <name evidence="4" type="ordered locus">HBZC1_17780</name>
</gene>
<keyword evidence="3" id="KW-0949">S-adenosyl-L-methionine</keyword>
<dbReference type="RefSeq" id="WP_013891140.1">
    <property type="nucleotide sequence ID" value="NC_015674.1"/>
</dbReference>
<dbReference type="eggNOG" id="COG0338">
    <property type="taxonomic scope" value="Bacteria"/>
</dbReference>